<dbReference type="EMBL" id="PIOD01000003">
    <property type="protein sequence ID" value="RDW21170.1"/>
    <property type="molecule type" value="Genomic_DNA"/>
</dbReference>
<evidence type="ECO:0000256" key="1">
    <source>
        <dbReference type="ARBA" id="ARBA00000024"/>
    </source>
</evidence>
<reference evidence="18" key="1">
    <citation type="submission" date="2017-11" db="EMBL/GenBank/DDBJ databases">
        <authorList>
            <person name="Zhu W."/>
        </authorList>
    </citation>
    <scope>NUCLEOTIDE SEQUENCE [LARGE SCALE GENOMIC DNA]</scope>
    <source>
        <strain evidence="18">CAU 1051</strain>
    </source>
</reference>
<feature type="region of interest" description="Phosphoribosyl-AMP cyclohydrolase" evidence="15">
    <location>
        <begin position="1"/>
        <end position="116"/>
    </location>
</feature>
<keyword evidence="13 15" id="KW-0368">Histidine biosynthesis</keyword>
<keyword evidence="10 15" id="KW-0547">Nucleotide-binding</keyword>
<comment type="similarity">
    <text evidence="6 15">In the C-terminal section; belongs to the PRA-PH family.</text>
</comment>
<evidence type="ECO:0000256" key="8">
    <source>
        <dbReference type="ARBA" id="ARBA00022490"/>
    </source>
</evidence>
<comment type="pathway">
    <text evidence="5 15">Amino-acid biosynthesis; L-histidine biosynthesis; L-histidine from 5-phospho-alpha-D-ribose 1-diphosphate: step 2/9.</text>
</comment>
<dbReference type="EC" id="3.6.1.31" evidence="15"/>
<evidence type="ECO:0000313" key="18">
    <source>
        <dbReference type="Proteomes" id="UP000256520"/>
    </source>
</evidence>
<evidence type="ECO:0000256" key="3">
    <source>
        <dbReference type="ARBA" id="ARBA00004496"/>
    </source>
</evidence>
<accession>A0A3D8PYD7</accession>
<dbReference type="NCBIfam" id="NF000768">
    <property type="entry name" value="PRK00051.1"/>
    <property type="match status" value="1"/>
</dbReference>
<keyword evidence="9 15" id="KW-0028">Amino-acid biosynthesis</keyword>
<keyword evidence="12 15" id="KW-0067">ATP-binding</keyword>
<comment type="pathway">
    <text evidence="4 15">Amino-acid biosynthesis; L-histidine biosynthesis; L-histidine from 5-phospho-alpha-D-ribose 1-diphosphate: step 3/9.</text>
</comment>
<evidence type="ECO:0000256" key="4">
    <source>
        <dbReference type="ARBA" id="ARBA00005169"/>
    </source>
</evidence>
<evidence type="ECO:0000256" key="6">
    <source>
        <dbReference type="ARBA" id="ARBA00007731"/>
    </source>
</evidence>
<dbReference type="PANTHER" id="PTHR42945">
    <property type="entry name" value="HISTIDINE BIOSYNTHESIS BIFUNCTIONAL PROTEIN"/>
    <property type="match status" value="1"/>
</dbReference>
<evidence type="ECO:0000259" key="16">
    <source>
        <dbReference type="Pfam" id="PF01502"/>
    </source>
</evidence>
<keyword evidence="8 15" id="KW-0963">Cytoplasm</keyword>
<dbReference type="Proteomes" id="UP000256520">
    <property type="component" value="Unassembled WGS sequence"/>
</dbReference>
<evidence type="ECO:0000256" key="2">
    <source>
        <dbReference type="ARBA" id="ARBA00001460"/>
    </source>
</evidence>
<name>A0A3D8PYD7_9BACI</name>
<evidence type="ECO:0000256" key="10">
    <source>
        <dbReference type="ARBA" id="ARBA00022741"/>
    </source>
</evidence>
<dbReference type="InterPro" id="IPR038019">
    <property type="entry name" value="PRib_AMP_CycHydrolase_sf"/>
</dbReference>
<dbReference type="FunFam" id="3.10.20.810:FF:000001">
    <property type="entry name" value="Histidine biosynthesis bifunctional protein HisIE"/>
    <property type="match status" value="1"/>
</dbReference>
<protein>
    <recommendedName>
        <fullName evidence="15">Histidine biosynthesis bifunctional protein HisIE</fullName>
    </recommendedName>
    <domain>
        <recommendedName>
            <fullName evidence="15">Phosphoribosyl-AMP cyclohydrolase</fullName>
            <shortName evidence="15">PRA-CH</shortName>
            <ecNumber evidence="15">3.5.4.19</ecNumber>
        </recommendedName>
    </domain>
    <domain>
        <recommendedName>
            <fullName evidence="15">Phosphoribosyl-ATP pyrophosphatase</fullName>
            <shortName evidence="15">PRA-PH</shortName>
            <ecNumber evidence="15">3.6.1.31</ecNumber>
        </recommendedName>
    </domain>
</protein>
<feature type="region of interest" description="Phosphoribosyl-ATP pyrophosphohydrolase" evidence="15">
    <location>
        <begin position="117"/>
        <end position="212"/>
    </location>
</feature>
<keyword evidence="11 15" id="KW-0378">Hydrolase</keyword>
<dbReference type="InterPro" id="IPR008179">
    <property type="entry name" value="HisE"/>
</dbReference>
<dbReference type="GO" id="GO:0005524">
    <property type="term" value="F:ATP binding"/>
    <property type="evidence" value="ECO:0007669"/>
    <property type="project" value="UniProtKB-KW"/>
</dbReference>
<dbReference type="Pfam" id="PF01502">
    <property type="entry name" value="PRA-CH"/>
    <property type="match status" value="1"/>
</dbReference>
<dbReference type="UniPathway" id="UPA00031">
    <property type="reaction ID" value="UER00007"/>
</dbReference>
<evidence type="ECO:0000256" key="7">
    <source>
        <dbReference type="ARBA" id="ARBA00008299"/>
    </source>
</evidence>
<evidence type="ECO:0000256" key="9">
    <source>
        <dbReference type="ARBA" id="ARBA00022605"/>
    </source>
</evidence>
<dbReference type="HAMAP" id="MF_01019">
    <property type="entry name" value="HisIE"/>
    <property type="match status" value="1"/>
</dbReference>
<dbReference type="PANTHER" id="PTHR42945:SF9">
    <property type="entry name" value="HISTIDINE BIOSYNTHESIS BIFUNCTIONAL PROTEIN HISIE"/>
    <property type="match status" value="1"/>
</dbReference>
<comment type="catalytic activity">
    <reaction evidence="1 15">
        <text>1-(5-phospho-beta-D-ribosyl)-5'-AMP + H2O = 1-(5-phospho-beta-D-ribosyl)-5-[(5-phospho-beta-D-ribosylamino)methylideneamino]imidazole-4-carboxamide</text>
        <dbReference type="Rhea" id="RHEA:20049"/>
        <dbReference type="ChEBI" id="CHEBI:15377"/>
        <dbReference type="ChEBI" id="CHEBI:58435"/>
        <dbReference type="ChEBI" id="CHEBI:59457"/>
        <dbReference type="EC" id="3.5.4.19"/>
    </reaction>
</comment>
<dbReference type="GO" id="GO:0004635">
    <property type="term" value="F:phosphoribosyl-AMP cyclohydrolase activity"/>
    <property type="evidence" value="ECO:0007669"/>
    <property type="project" value="UniProtKB-UniRule"/>
</dbReference>
<feature type="domain" description="Phosphoribosyl-AMP cyclohydrolase" evidence="16">
    <location>
        <begin position="31"/>
        <end position="103"/>
    </location>
</feature>
<evidence type="ECO:0000256" key="14">
    <source>
        <dbReference type="ARBA" id="ARBA00023268"/>
    </source>
</evidence>
<dbReference type="InterPro" id="IPR026660">
    <property type="entry name" value="PRA-CH"/>
</dbReference>
<dbReference type="SUPFAM" id="SSF141734">
    <property type="entry name" value="HisI-like"/>
    <property type="match status" value="1"/>
</dbReference>
<comment type="similarity">
    <text evidence="7 15">In the N-terminal section; belongs to the PRA-CH family.</text>
</comment>
<dbReference type="GO" id="GO:0000105">
    <property type="term" value="P:L-histidine biosynthetic process"/>
    <property type="evidence" value="ECO:0007669"/>
    <property type="project" value="UniProtKB-UniRule"/>
</dbReference>
<organism evidence="17 18">
    <name type="scientific">Oceanobacillus chungangensis</name>
    <dbReference type="NCBI Taxonomy" id="1229152"/>
    <lineage>
        <taxon>Bacteria</taxon>
        <taxon>Bacillati</taxon>
        <taxon>Bacillota</taxon>
        <taxon>Bacilli</taxon>
        <taxon>Bacillales</taxon>
        <taxon>Bacillaceae</taxon>
        <taxon>Oceanobacillus</taxon>
    </lineage>
</organism>
<dbReference type="RefSeq" id="WP_115748268.1">
    <property type="nucleotide sequence ID" value="NZ_PIOD01000003.1"/>
</dbReference>
<dbReference type="AlphaFoldDB" id="A0A3D8PYD7"/>
<comment type="catalytic activity">
    <reaction evidence="2 15">
        <text>1-(5-phospho-beta-D-ribosyl)-ATP + H2O = 1-(5-phospho-beta-D-ribosyl)-5'-AMP + diphosphate + H(+)</text>
        <dbReference type="Rhea" id="RHEA:22828"/>
        <dbReference type="ChEBI" id="CHEBI:15377"/>
        <dbReference type="ChEBI" id="CHEBI:15378"/>
        <dbReference type="ChEBI" id="CHEBI:33019"/>
        <dbReference type="ChEBI" id="CHEBI:59457"/>
        <dbReference type="ChEBI" id="CHEBI:73183"/>
        <dbReference type="EC" id="3.6.1.31"/>
    </reaction>
</comment>
<evidence type="ECO:0000256" key="11">
    <source>
        <dbReference type="ARBA" id="ARBA00022801"/>
    </source>
</evidence>
<dbReference type="HAMAP" id="MF_01020">
    <property type="entry name" value="HisE"/>
    <property type="match status" value="1"/>
</dbReference>
<dbReference type="InterPro" id="IPR002496">
    <property type="entry name" value="PRib_AMP_CycHydrolase_dom"/>
</dbReference>
<dbReference type="Gene3D" id="3.10.20.810">
    <property type="entry name" value="Phosphoribosyl-AMP cyclohydrolase"/>
    <property type="match status" value="1"/>
</dbReference>
<evidence type="ECO:0000256" key="12">
    <source>
        <dbReference type="ARBA" id="ARBA00022840"/>
    </source>
</evidence>
<dbReference type="CDD" id="cd11534">
    <property type="entry name" value="NTP-PPase_HisIE_like"/>
    <property type="match status" value="1"/>
</dbReference>
<dbReference type="OrthoDB" id="9795769at2"/>
<dbReference type="InterPro" id="IPR023019">
    <property type="entry name" value="His_synth_HisIE"/>
</dbReference>
<keyword evidence="14 15" id="KW-0511">Multifunctional enzyme</keyword>
<evidence type="ECO:0000256" key="15">
    <source>
        <dbReference type="HAMAP-Rule" id="MF_01019"/>
    </source>
</evidence>
<dbReference type="Gene3D" id="1.10.287.1080">
    <property type="entry name" value="MazG-like"/>
    <property type="match status" value="1"/>
</dbReference>
<comment type="caution">
    <text evidence="17">The sequence shown here is derived from an EMBL/GenBank/DDBJ whole genome shotgun (WGS) entry which is preliminary data.</text>
</comment>
<comment type="subcellular location">
    <subcellularLocation>
        <location evidence="3 15">Cytoplasm</location>
    </subcellularLocation>
</comment>
<keyword evidence="18" id="KW-1185">Reference proteome</keyword>
<dbReference type="GO" id="GO:0004636">
    <property type="term" value="F:phosphoribosyl-ATP diphosphatase activity"/>
    <property type="evidence" value="ECO:0007669"/>
    <property type="project" value="UniProtKB-UniRule"/>
</dbReference>
<sequence length="212" mass="23830">MEINIDQLKFDTSGLIPAIVQDAETGKVLTLAYMNEESLKKTIETSETWFFSRSRLELWNKGETSGNKQEVKKITFDCDADALLIQVNPIGPACHTGEETCFNNNLYSNDTPAHQIVSEVVAKIKQRRANPTEGSYTAYLFEKGMDKILKKIGEETSEVLIGAKNNDKAEVTSEIADLTYHTLVLMELMDVSVGDIKNELKKRHIQKEGQEK</sequence>
<gene>
    <name evidence="15" type="primary">hisI</name>
    <name evidence="15" type="synonym">hisIE</name>
    <name evidence="17" type="ORF">CWR45_02685</name>
</gene>
<evidence type="ECO:0000256" key="13">
    <source>
        <dbReference type="ARBA" id="ARBA00023102"/>
    </source>
</evidence>
<evidence type="ECO:0000313" key="17">
    <source>
        <dbReference type="EMBL" id="RDW21170.1"/>
    </source>
</evidence>
<dbReference type="NCBIfam" id="NF002747">
    <property type="entry name" value="PRK02759.1"/>
    <property type="match status" value="1"/>
</dbReference>
<proteinExistence type="inferred from homology"/>
<dbReference type="HAMAP" id="MF_01021">
    <property type="entry name" value="HisI"/>
    <property type="match status" value="1"/>
</dbReference>
<dbReference type="NCBIfam" id="TIGR03188">
    <property type="entry name" value="histidine_hisI"/>
    <property type="match status" value="1"/>
</dbReference>
<dbReference type="SUPFAM" id="SSF101386">
    <property type="entry name" value="all-alpha NTP pyrophosphatases"/>
    <property type="match status" value="1"/>
</dbReference>
<dbReference type="EC" id="3.5.4.19" evidence="15"/>
<evidence type="ECO:0000256" key="5">
    <source>
        <dbReference type="ARBA" id="ARBA00005204"/>
    </source>
</evidence>
<dbReference type="InterPro" id="IPR021130">
    <property type="entry name" value="PRib-ATP_PPHydrolase-like"/>
</dbReference>
<dbReference type="GO" id="GO:0005737">
    <property type="term" value="C:cytoplasm"/>
    <property type="evidence" value="ECO:0007669"/>
    <property type="project" value="UniProtKB-SubCell"/>
</dbReference>
<dbReference type="Pfam" id="PF01503">
    <property type="entry name" value="PRA-PH"/>
    <property type="match status" value="1"/>
</dbReference>